<comment type="catalytic activity">
    <reaction evidence="48">
        <text>(2E)-octenoyl-[ACP] + NADPH + H(+) = octanoyl-[ACP] + NADP(+)</text>
        <dbReference type="Rhea" id="RHEA:41848"/>
        <dbReference type="Rhea" id="RHEA-COMP:9635"/>
        <dbReference type="Rhea" id="RHEA-COMP:9636"/>
        <dbReference type="ChEBI" id="CHEBI:15378"/>
        <dbReference type="ChEBI" id="CHEBI:57783"/>
        <dbReference type="ChEBI" id="CHEBI:58349"/>
        <dbReference type="ChEBI" id="CHEBI:78462"/>
        <dbReference type="ChEBI" id="CHEBI:78463"/>
    </reaction>
    <physiologicalReaction direction="left-to-right" evidence="48">
        <dbReference type="Rhea" id="RHEA:41849"/>
    </physiologicalReaction>
</comment>
<dbReference type="SMART" id="SM00826">
    <property type="entry name" value="PKS_DH"/>
    <property type="match status" value="1"/>
</dbReference>
<dbReference type="InterPro" id="IPR013968">
    <property type="entry name" value="PKS_KR"/>
</dbReference>
<dbReference type="SUPFAM" id="SSF53901">
    <property type="entry name" value="Thiolase-like"/>
    <property type="match status" value="1"/>
</dbReference>
<comment type="catalytic activity">
    <reaction evidence="57">
        <text>(2E)-tetradecenoyl-[ACP] + NADPH + H(+) = tetradecanoyl-[ACP] + NADP(+)</text>
        <dbReference type="Rhea" id="RHEA:41896"/>
        <dbReference type="Rhea" id="RHEA-COMP:9647"/>
        <dbReference type="Rhea" id="RHEA-COMP:9648"/>
        <dbReference type="ChEBI" id="CHEBI:15378"/>
        <dbReference type="ChEBI" id="CHEBI:57783"/>
        <dbReference type="ChEBI" id="CHEBI:58349"/>
        <dbReference type="ChEBI" id="CHEBI:78475"/>
        <dbReference type="ChEBI" id="CHEBI:78477"/>
    </reaction>
    <physiologicalReaction direction="left-to-right" evidence="57">
        <dbReference type="Rhea" id="RHEA:41897"/>
    </physiologicalReaction>
</comment>
<evidence type="ECO:0000256" key="42">
    <source>
        <dbReference type="ARBA" id="ARBA00047897"/>
    </source>
</evidence>
<dbReference type="InterPro" id="IPR020807">
    <property type="entry name" value="PKS_DH"/>
</dbReference>
<comment type="catalytic activity">
    <reaction evidence="62">
        <text>(2E)-decenoyl-[ACP] + NADPH + H(+) = decanoyl-[ACP] + NADP(+)</text>
        <dbReference type="Rhea" id="RHEA:41864"/>
        <dbReference type="Rhea" id="RHEA-COMP:9639"/>
        <dbReference type="Rhea" id="RHEA-COMP:9640"/>
        <dbReference type="ChEBI" id="CHEBI:15378"/>
        <dbReference type="ChEBI" id="CHEBI:57783"/>
        <dbReference type="ChEBI" id="CHEBI:58349"/>
        <dbReference type="ChEBI" id="CHEBI:78467"/>
        <dbReference type="ChEBI" id="CHEBI:78468"/>
    </reaction>
    <physiologicalReaction direction="left-to-right" evidence="62">
        <dbReference type="Rhea" id="RHEA:41865"/>
    </physiologicalReaction>
</comment>
<evidence type="ECO:0000256" key="54">
    <source>
        <dbReference type="ARBA" id="ARBA00048935"/>
    </source>
</evidence>
<evidence type="ECO:0000259" key="66">
    <source>
        <dbReference type="PROSITE" id="PS50075"/>
    </source>
</evidence>
<evidence type="ECO:0000256" key="31">
    <source>
        <dbReference type="ARBA" id="ARBA00023402"/>
    </source>
</evidence>
<evidence type="ECO:0000256" key="50">
    <source>
        <dbReference type="ARBA" id="ARBA00048571"/>
    </source>
</evidence>
<comment type="catalytic activity">
    <reaction evidence="31">
        <text>(3R)-hydroxybutanoyl-[ACP] = (2E)-butenoyl-[ACP] + H2O</text>
        <dbReference type="Rhea" id="RHEA:41808"/>
        <dbReference type="Rhea" id="RHEA-COMP:9626"/>
        <dbReference type="Rhea" id="RHEA-COMP:9627"/>
        <dbReference type="ChEBI" id="CHEBI:15377"/>
        <dbReference type="ChEBI" id="CHEBI:78451"/>
        <dbReference type="ChEBI" id="CHEBI:78453"/>
    </reaction>
    <physiologicalReaction direction="left-to-right" evidence="31">
        <dbReference type="Rhea" id="RHEA:41809"/>
    </physiologicalReaction>
</comment>
<dbReference type="EC" id="1.3.1.39" evidence="2"/>
<dbReference type="InterPro" id="IPR016039">
    <property type="entry name" value="Thiolase-like"/>
</dbReference>
<dbReference type="PANTHER" id="PTHR43775:SF7">
    <property type="entry name" value="FATTY ACID SYNTHASE"/>
    <property type="match status" value="1"/>
</dbReference>
<evidence type="ECO:0000256" key="20">
    <source>
        <dbReference type="ARBA" id="ARBA00023098"/>
    </source>
</evidence>
<keyword evidence="10" id="KW-0597">Phosphoprotein</keyword>
<dbReference type="SMART" id="SM00827">
    <property type="entry name" value="PKS_AT"/>
    <property type="match status" value="1"/>
</dbReference>
<dbReference type="InterPro" id="IPR050091">
    <property type="entry name" value="PKS_NRPS_Biosynth_Enz"/>
</dbReference>
<evidence type="ECO:0000256" key="22">
    <source>
        <dbReference type="ARBA" id="ARBA00023268"/>
    </source>
</evidence>
<comment type="catalytic activity">
    <reaction evidence="60">
        <text>3-oxooctanoyl-[ACP] + NADPH + H(+) = (3R)-hydroxyoctanoyl-[ACP] + NADP(+)</text>
        <dbReference type="Rhea" id="RHEA:41840"/>
        <dbReference type="Rhea" id="RHEA-COMP:9633"/>
        <dbReference type="Rhea" id="RHEA-COMP:9634"/>
        <dbReference type="ChEBI" id="CHEBI:15378"/>
        <dbReference type="ChEBI" id="CHEBI:57783"/>
        <dbReference type="ChEBI" id="CHEBI:58349"/>
        <dbReference type="ChEBI" id="CHEBI:78460"/>
        <dbReference type="ChEBI" id="CHEBI:78461"/>
    </reaction>
    <physiologicalReaction direction="left-to-right" evidence="60">
        <dbReference type="Rhea" id="RHEA:41841"/>
    </physiologicalReaction>
</comment>
<evidence type="ECO:0000256" key="29">
    <source>
        <dbReference type="ARBA" id="ARBA00023399"/>
    </source>
</evidence>
<evidence type="ECO:0000256" key="61">
    <source>
        <dbReference type="ARBA" id="ARBA00049449"/>
    </source>
</evidence>
<dbReference type="InterPro" id="IPR020843">
    <property type="entry name" value="ER"/>
</dbReference>
<dbReference type="PANTHER" id="PTHR43775">
    <property type="entry name" value="FATTY ACID SYNTHASE"/>
    <property type="match status" value="1"/>
</dbReference>
<evidence type="ECO:0000256" key="25">
    <source>
        <dbReference type="ARBA" id="ARBA00023373"/>
    </source>
</evidence>
<name>A0A8S4D188_PLUXY</name>
<evidence type="ECO:0000256" key="34">
    <source>
        <dbReference type="ARBA" id="ARBA00047300"/>
    </source>
</evidence>
<comment type="caution">
    <text evidence="69">The sequence shown here is derived from an EMBL/GenBank/DDBJ whole genome shotgun (WGS) entry which is preliminary data.</text>
</comment>
<keyword evidence="17" id="KW-0007">Acetylation</keyword>
<evidence type="ECO:0000256" key="5">
    <source>
        <dbReference type="ARBA" id="ARBA00012948"/>
    </source>
</evidence>
<comment type="catalytic activity">
    <reaction evidence="36">
        <text>a (3R)-hydroxyacyl-[ACP] + NADP(+) = a 3-oxoacyl-[ACP] + NADPH + H(+)</text>
        <dbReference type="Rhea" id="RHEA:17397"/>
        <dbReference type="Rhea" id="RHEA-COMP:9916"/>
        <dbReference type="Rhea" id="RHEA-COMP:9945"/>
        <dbReference type="ChEBI" id="CHEBI:15378"/>
        <dbReference type="ChEBI" id="CHEBI:57783"/>
        <dbReference type="ChEBI" id="CHEBI:58349"/>
        <dbReference type="ChEBI" id="CHEBI:78776"/>
        <dbReference type="ChEBI" id="CHEBI:78827"/>
        <dbReference type="EC" id="1.1.1.100"/>
    </reaction>
    <physiologicalReaction direction="right-to-left" evidence="36">
        <dbReference type="Rhea" id="RHEA:17399"/>
    </physiologicalReaction>
</comment>
<dbReference type="InterPro" id="IPR001031">
    <property type="entry name" value="Thioesterase"/>
</dbReference>
<dbReference type="GO" id="GO:0019171">
    <property type="term" value="F:(3R)-hydroxyacyl-[acyl-carrier-protein] dehydratase activity"/>
    <property type="evidence" value="ECO:0007669"/>
    <property type="project" value="UniProtKB-EC"/>
</dbReference>
<evidence type="ECO:0000256" key="38">
    <source>
        <dbReference type="ARBA" id="ARBA00047451"/>
    </source>
</evidence>
<comment type="catalytic activity">
    <reaction evidence="40">
        <text>dodecanoyl-[ACP] + malonyl-[ACP] + H(+) = 3-oxotetradecanoyl-[ACP] + holo-[ACP] + CO2</text>
        <dbReference type="Rhea" id="RHEA:41884"/>
        <dbReference type="Rhea" id="RHEA-COMP:9623"/>
        <dbReference type="Rhea" id="RHEA-COMP:9644"/>
        <dbReference type="Rhea" id="RHEA-COMP:9645"/>
        <dbReference type="Rhea" id="RHEA-COMP:9685"/>
        <dbReference type="ChEBI" id="CHEBI:15378"/>
        <dbReference type="ChEBI" id="CHEBI:16526"/>
        <dbReference type="ChEBI" id="CHEBI:64479"/>
        <dbReference type="ChEBI" id="CHEBI:65264"/>
        <dbReference type="ChEBI" id="CHEBI:78449"/>
        <dbReference type="ChEBI" id="CHEBI:78473"/>
    </reaction>
    <physiologicalReaction direction="left-to-right" evidence="40">
        <dbReference type="Rhea" id="RHEA:41885"/>
    </physiologicalReaction>
</comment>
<comment type="catalytic activity">
    <reaction evidence="27">
        <text>a (3R)-hydroxyacyl-[ACP] = a (2E)-enoyl-[ACP] + H2O</text>
        <dbReference type="Rhea" id="RHEA:13097"/>
        <dbReference type="Rhea" id="RHEA-COMP:9925"/>
        <dbReference type="Rhea" id="RHEA-COMP:9945"/>
        <dbReference type="ChEBI" id="CHEBI:15377"/>
        <dbReference type="ChEBI" id="CHEBI:78784"/>
        <dbReference type="ChEBI" id="CHEBI:78827"/>
        <dbReference type="EC" id="4.2.1.59"/>
    </reaction>
    <physiologicalReaction direction="left-to-right" evidence="27">
        <dbReference type="Rhea" id="RHEA:13098"/>
    </physiologicalReaction>
</comment>
<dbReference type="GO" id="GO:0004313">
    <property type="term" value="F:[acyl-carrier-protein] S-acetyltransferase activity"/>
    <property type="evidence" value="ECO:0007669"/>
    <property type="project" value="UniProtKB-EC"/>
</dbReference>
<keyword evidence="16" id="KW-0663">Pyridoxal phosphate</keyword>
<keyword evidence="11" id="KW-0808">Transferase</keyword>
<feature type="active site" description="Proton donor; for dehydratase activity" evidence="64">
    <location>
        <position position="1036"/>
    </location>
</feature>
<evidence type="ECO:0000256" key="17">
    <source>
        <dbReference type="ARBA" id="ARBA00022990"/>
    </source>
</evidence>
<evidence type="ECO:0000256" key="37">
    <source>
        <dbReference type="ARBA" id="ARBA00047440"/>
    </source>
</evidence>
<evidence type="ECO:0000256" key="32">
    <source>
        <dbReference type="ARBA" id="ARBA00023442"/>
    </source>
</evidence>
<organism evidence="69 70">
    <name type="scientific">Plutella xylostella</name>
    <name type="common">Diamondback moth</name>
    <name type="synonym">Plutella maculipennis</name>
    <dbReference type="NCBI Taxonomy" id="51655"/>
    <lineage>
        <taxon>Eukaryota</taxon>
        <taxon>Metazoa</taxon>
        <taxon>Ecdysozoa</taxon>
        <taxon>Arthropoda</taxon>
        <taxon>Hexapoda</taxon>
        <taxon>Insecta</taxon>
        <taxon>Pterygota</taxon>
        <taxon>Neoptera</taxon>
        <taxon>Endopterygota</taxon>
        <taxon>Lepidoptera</taxon>
        <taxon>Glossata</taxon>
        <taxon>Ditrysia</taxon>
        <taxon>Yponomeutoidea</taxon>
        <taxon>Plutellidae</taxon>
        <taxon>Plutella</taxon>
    </lineage>
</organism>
<comment type="catalytic activity">
    <reaction evidence="46">
        <text>(2E)-dodecenoyl-[ACP] + NADPH + H(+) = dodecanoyl-[ACP] + NADP(+)</text>
        <dbReference type="Rhea" id="RHEA:41880"/>
        <dbReference type="Rhea" id="RHEA-COMP:9643"/>
        <dbReference type="Rhea" id="RHEA-COMP:9644"/>
        <dbReference type="ChEBI" id="CHEBI:15378"/>
        <dbReference type="ChEBI" id="CHEBI:57783"/>
        <dbReference type="ChEBI" id="CHEBI:58349"/>
        <dbReference type="ChEBI" id="CHEBI:65264"/>
        <dbReference type="ChEBI" id="CHEBI:78472"/>
    </reaction>
    <physiologicalReaction direction="left-to-right" evidence="46">
        <dbReference type="Rhea" id="RHEA:41881"/>
    </physiologicalReaction>
</comment>
<dbReference type="Gene3D" id="3.10.129.110">
    <property type="entry name" value="Polyketide synthase dehydratase"/>
    <property type="match status" value="1"/>
</dbReference>
<dbReference type="InterPro" id="IPR020841">
    <property type="entry name" value="PKS_Beta-ketoAc_synthase_dom"/>
</dbReference>
<dbReference type="InterPro" id="IPR042104">
    <property type="entry name" value="PKS_dehydratase_sf"/>
</dbReference>
<dbReference type="InterPro" id="IPR011032">
    <property type="entry name" value="GroES-like_sf"/>
</dbReference>
<evidence type="ECO:0000256" key="36">
    <source>
        <dbReference type="ARBA" id="ARBA00047400"/>
    </source>
</evidence>
<evidence type="ECO:0000256" key="58">
    <source>
        <dbReference type="ARBA" id="ARBA00049263"/>
    </source>
</evidence>
<evidence type="ECO:0000256" key="49">
    <source>
        <dbReference type="ARBA" id="ARBA00048506"/>
    </source>
</evidence>
<comment type="catalytic activity">
    <reaction evidence="49">
        <text>a fatty acyl-[ACP] + malonyl-[ACP] + H(+) = a 3-oxoacyl-[ACP] + holo-[ACP] + CO2</text>
        <dbReference type="Rhea" id="RHEA:22836"/>
        <dbReference type="Rhea" id="RHEA-COMP:9623"/>
        <dbReference type="Rhea" id="RHEA-COMP:9685"/>
        <dbReference type="Rhea" id="RHEA-COMP:9916"/>
        <dbReference type="Rhea" id="RHEA-COMP:14125"/>
        <dbReference type="ChEBI" id="CHEBI:15378"/>
        <dbReference type="ChEBI" id="CHEBI:16526"/>
        <dbReference type="ChEBI" id="CHEBI:64479"/>
        <dbReference type="ChEBI" id="CHEBI:78449"/>
        <dbReference type="ChEBI" id="CHEBI:78776"/>
        <dbReference type="ChEBI" id="CHEBI:138651"/>
        <dbReference type="EC" id="2.3.1.41"/>
    </reaction>
    <physiologicalReaction direction="left-to-right" evidence="49">
        <dbReference type="Rhea" id="RHEA:22837"/>
    </physiologicalReaction>
</comment>
<evidence type="ECO:0000256" key="26">
    <source>
        <dbReference type="ARBA" id="ARBA00023388"/>
    </source>
</evidence>
<evidence type="ECO:0000256" key="55">
    <source>
        <dbReference type="ARBA" id="ARBA00049019"/>
    </source>
</evidence>
<dbReference type="PROSITE" id="PS00606">
    <property type="entry name" value="KS3_1"/>
    <property type="match status" value="1"/>
</dbReference>
<dbReference type="GO" id="GO:0004315">
    <property type="term" value="F:3-oxoacyl-[acyl-carrier-protein] synthase activity"/>
    <property type="evidence" value="ECO:0007669"/>
    <property type="project" value="UniProtKB-EC"/>
</dbReference>
<feature type="region of interest" description="Disordered" evidence="65">
    <location>
        <begin position="2152"/>
        <end position="2284"/>
    </location>
</feature>
<dbReference type="SMART" id="SM00822">
    <property type="entry name" value="PKS_KR"/>
    <property type="match status" value="1"/>
</dbReference>
<evidence type="ECO:0000256" key="62">
    <source>
        <dbReference type="ARBA" id="ARBA00049521"/>
    </source>
</evidence>
<dbReference type="EC" id="1.1.1.100" evidence="5"/>
<dbReference type="SUPFAM" id="SSF52151">
    <property type="entry name" value="FabD/lysophospholipase-like"/>
    <property type="match status" value="1"/>
</dbReference>
<protein>
    <recommendedName>
        <fullName evidence="7">Fatty acid synthase</fullName>
        <ecNumber evidence="5">1.1.1.100</ecNumber>
        <ecNumber evidence="2">1.3.1.39</ecNumber>
        <ecNumber evidence="6">2.3.1.41</ecNumber>
        <ecNumber evidence="4">2.3.1.85</ecNumber>
        <ecNumber evidence="3">3.1.2.14</ecNumber>
    </recommendedName>
</protein>
<keyword evidence="21" id="KW-0275">Fatty acid biosynthesis</keyword>
<gene>
    <name evidence="69" type="ORF">PLXY2_LOCUS346</name>
</gene>
<evidence type="ECO:0000256" key="10">
    <source>
        <dbReference type="ARBA" id="ARBA00022553"/>
    </source>
</evidence>
<keyword evidence="19" id="KW-0520">NAD</keyword>
<comment type="catalytic activity">
    <reaction evidence="34">
        <text>3-oxooctadecanoyl-[ACP] + NADPH + H(+) = (3R)-hydroxyoctadecanoyl-[ACP] + NADP(+)</text>
        <dbReference type="Rhea" id="RHEA:41920"/>
        <dbReference type="Rhea" id="RHEA-COMP:9653"/>
        <dbReference type="Rhea" id="RHEA-COMP:9654"/>
        <dbReference type="ChEBI" id="CHEBI:15378"/>
        <dbReference type="ChEBI" id="CHEBI:57783"/>
        <dbReference type="ChEBI" id="CHEBI:58349"/>
        <dbReference type="ChEBI" id="CHEBI:78487"/>
        <dbReference type="ChEBI" id="CHEBI:78488"/>
    </reaction>
    <physiologicalReaction direction="left-to-right" evidence="34">
        <dbReference type="Rhea" id="RHEA:41921"/>
    </physiologicalReaction>
</comment>
<evidence type="ECO:0000256" key="63">
    <source>
        <dbReference type="ARBA" id="ARBA00049533"/>
    </source>
</evidence>
<evidence type="ECO:0000256" key="13">
    <source>
        <dbReference type="ARBA" id="ARBA00022801"/>
    </source>
</evidence>
<evidence type="ECO:0000256" key="39">
    <source>
        <dbReference type="ARBA" id="ARBA00047500"/>
    </source>
</evidence>
<evidence type="ECO:0000256" key="16">
    <source>
        <dbReference type="ARBA" id="ARBA00022898"/>
    </source>
</evidence>
<dbReference type="PROSITE" id="PS52019">
    <property type="entry name" value="PKS_MFAS_DH"/>
    <property type="match status" value="1"/>
</dbReference>
<comment type="catalytic activity">
    <reaction evidence="26">
        <text>(3R)-hydroxydecanoyl-[ACP] = (2E)-decenoyl-[ACP] + H2O</text>
        <dbReference type="Rhea" id="RHEA:41860"/>
        <dbReference type="Rhea" id="RHEA-COMP:9638"/>
        <dbReference type="Rhea" id="RHEA-COMP:9639"/>
        <dbReference type="ChEBI" id="CHEBI:15377"/>
        <dbReference type="ChEBI" id="CHEBI:78466"/>
        <dbReference type="ChEBI" id="CHEBI:78467"/>
    </reaction>
    <physiologicalReaction direction="left-to-right" evidence="26">
        <dbReference type="Rhea" id="RHEA:41861"/>
    </physiologicalReaction>
</comment>
<dbReference type="CDD" id="cd08954">
    <property type="entry name" value="KR_1_FAS_SDR_x"/>
    <property type="match status" value="1"/>
</dbReference>
<comment type="catalytic activity">
    <reaction evidence="23">
        <text>(3R)-hydroxyoctanoyl-[ACP] = (2E)-octenoyl-[ACP] + H2O</text>
        <dbReference type="Rhea" id="RHEA:41844"/>
        <dbReference type="Rhea" id="RHEA-COMP:9634"/>
        <dbReference type="Rhea" id="RHEA-COMP:9635"/>
        <dbReference type="ChEBI" id="CHEBI:15377"/>
        <dbReference type="ChEBI" id="CHEBI:78461"/>
        <dbReference type="ChEBI" id="CHEBI:78462"/>
    </reaction>
    <physiologicalReaction direction="left-to-right" evidence="23">
        <dbReference type="Rhea" id="RHEA:41845"/>
    </physiologicalReaction>
</comment>
<evidence type="ECO:0000256" key="1">
    <source>
        <dbReference type="ARBA" id="ARBA00005189"/>
    </source>
</evidence>
<evidence type="ECO:0000256" key="52">
    <source>
        <dbReference type="ARBA" id="ARBA00048691"/>
    </source>
</evidence>
<comment type="catalytic activity">
    <reaction evidence="50">
        <text>3-oxohexanoyl-[ACP] + NADPH + H(+) = (3R)-hydroxyhexanoyl-[ACP] + NADP(+)</text>
        <dbReference type="Rhea" id="RHEA:41824"/>
        <dbReference type="Rhea" id="RHEA-COMP:9629"/>
        <dbReference type="Rhea" id="RHEA-COMP:9630"/>
        <dbReference type="ChEBI" id="CHEBI:15378"/>
        <dbReference type="ChEBI" id="CHEBI:57783"/>
        <dbReference type="ChEBI" id="CHEBI:58349"/>
        <dbReference type="ChEBI" id="CHEBI:78456"/>
        <dbReference type="ChEBI" id="CHEBI:78457"/>
    </reaction>
    <physiologicalReaction direction="left-to-right" evidence="50">
        <dbReference type="Rhea" id="RHEA:41825"/>
    </physiologicalReaction>
</comment>
<comment type="catalytic activity">
    <reaction evidence="25">
        <text>(3R)-hydroxyhexanoyl-[ACP] = (2E)-hexenoyl-[ACP] + H2O</text>
        <dbReference type="Rhea" id="RHEA:41828"/>
        <dbReference type="Rhea" id="RHEA-COMP:9630"/>
        <dbReference type="Rhea" id="RHEA-COMP:9631"/>
        <dbReference type="ChEBI" id="CHEBI:15377"/>
        <dbReference type="ChEBI" id="CHEBI:78457"/>
        <dbReference type="ChEBI" id="CHEBI:78458"/>
    </reaction>
    <physiologicalReaction direction="left-to-right" evidence="25">
        <dbReference type="Rhea" id="RHEA:41829"/>
    </physiologicalReaction>
</comment>
<dbReference type="SUPFAM" id="SSF50129">
    <property type="entry name" value="GroES-like"/>
    <property type="match status" value="1"/>
</dbReference>
<evidence type="ECO:0000256" key="47">
    <source>
        <dbReference type="ARBA" id="ARBA00048289"/>
    </source>
</evidence>
<dbReference type="Pfam" id="PF13602">
    <property type="entry name" value="ADH_zinc_N_2"/>
    <property type="match status" value="1"/>
</dbReference>
<dbReference type="Pfam" id="PF21149">
    <property type="entry name" value="FAS_pseudo-KR"/>
    <property type="match status" value="1"/>
</dbReference>
<evidence type="ECO:0000256" key="45">
    <source>
        <dbReference type="ARBA" id="ARBA00048051"/>
    </source>
</evidence>
<comment type="catalytic activity">
    <reaction evidence="41">
        <text>(2E)-hexadecenoyl-[ACP] + NADPH + H(+) = hexadecanoyl-[ACP] + NADP(+)</text>
        <dbReference type="Rhea" id="RHEA:41912"/>
        <dbReference type="Rhea" id="RHEA-COMP:9651"/>
        <dbReference type="Rhea" id="RHEA-COMP:9652"/>
        <dbReference type="ChEBI" id="CHEBI:15378"/>
        <dbReference type="ChEBI" id="CHEBI:57783"/>
        <dbReference type="ChEBI" id="CHEBI:58349"/>
        <dbReference type="ChEBI" id="CHEBI:78481"/>
        <dbReference type="ChEBI" id="CHEBI:78483"/>
    </reaction>
    <physiologicalReaction direction="left-to-right" evidence="41">
        <dbReference type="Rhea" id="RHEA:41913"/>
    </physiologicalReaction>
</comment>
<feature type="domain" description="Ketosynthase family 3 (KS3)" evidence="67">
    <location>
        <begin position="12"/>
        <end position="417"/>
    </location>
</feature>
<evidence type="ECO:0000256" key="40">
    <source>
        <dbReference type="ARBA" id="ARBA00047578"/>
    </source>
</evidence>
<comment type="catalytic activity">
    <reaction evidence="56">
        <text>decanoyl-[ACP] + malonyl-[ACP] + H(+) = 3-oxododecanoyl-[ACP] + holo-[ACP] + CO2</text>
        <dbReference type="Rhea" id="RHEA:41868"/>
        <dbReference type="Rhea" id="RHEA-COMP:9623"/>
        <dbReference type="Rhea" id="RHEA-COMP:9640"/>
        <dbReference type="Rhea" id="RHEA-COMP:9641"/>
        <dbReference type="Rhea" id="RHEA-COMP:9685"/>
        <dbReference type="ChEBI" id="CHEBI:15378"/>
        <dbReference type="ChEBI" id="CHEBI:16526"/>
        <dbReference type="ChEBI" id="CHEBI:64479"/>
        <dbReference type="ChEBI" id="CHEBI:78449"/>
        <dbReference type="ChEBI" id="CHEBI:78468"/>
        <dbReference type="ChEBI" id="CHEBI:78469"/>
    </reaction>
    <physiologicalReaction direction="left-to-right" evidence="56">
        <dbReference type="Rhea" id="RHEA:41869"/>
    </physiologicalReaction>
</comment>
<dbReference type="GO" id="GO:0004316">
    <property type="term" value="F:3-oxoacyl-[acyl-carrier-protein] reductase (NADPH) activity"/>
    <property type="evidence" value="ECO:0007669"/>
    <property type="project" value="UniProtKB-EC"/>
</dbReference>
<comment type="catalytic activity">
    <reaction evidence="61">
        <text>butanoyl-[ACP] + malonyl-[ACP] + H(+) = 3-oxohexanoyl-[ACP] + holo-[ACP] + CO2</text>
        <dbReference type="Rhea" id="RHEA:41820"/>
        <dbReference type="Rhea" id="RHEA-COMP:9623"/>
        <dbReference type="Rhea" id="RHEA-COMP:9628"/>
        <dbReference type="Rhea" id="RHEA-COMP:9629"/>
        <dbReference type="Rhea" id="RHEA-COMP:9685"/>
        <dbReference type="ChEBI" id="CHEBI:15378"/>
        <dbReference type="ChEBI" id="CHEBI:16526"/>
        <dbReference type="ChEBI" id="CHEBI:64479"/>
        <dbReference type="ChEBI" id="CHEBI:78449"/>
        <dbReference type="ChEBI" id="CHEBI:78454"/>
        <dbReference type="ChEBI" id="CHEBI:78456"/>
    </reaction>
    <physiologicalReaction direction="left-to-right" evidence="61">
        <dbReference type="Rhea" id="RHEA:41821"/>
    </physiologicalReaction>
</comment>
<dbReference type="Pfam" id="PF21089">
    <property type="entry name" value="PKS_DH_N"/>
    <property type="match status" value="1"/>
</dbReference>
<evidence type="ECO:0000259" key="67">
    <source>
        <dbReference type="PROSITE" id="PS52004"/>
    </source>
</evidence>
<dbReference type="InterPro" id="IPR014030">
    <property type="entry name" value="Ketoacyl_synth_N"/>
</dbReference>
<dbReference type="GO" id="GO:0031177">
    <property type="term" value="F:phosphopantetheine binding"/>
    <property type="evidence" value="ECO:0007669"/>
    <property type="project" value="InterPro"/>
</dbReference>
<dbReference type="GO" id="GO:0006633">
    <property type="term" value="P:fatty acid biosynthetic process"/>
    <property type="evidence" value="ECO:0007669"/>
    <property type="project" value="UniProtKB-KW"/>
</dbReference>
<evidence type="ECO:0000256" key="8">
    <source>
        <dbReference type="ARBA" id="ARBA00022450"/>
    </source>
</evidence>
<evidence type="ECO:0000256" key="21">
    <source>
        <dbReference type="ARBA" id="ARBA00023160"/>
    </source>
</evidence>
<evidence type="ECO:0000256" key="15">
    <source>
        <dbReference type="ARBA" id="ARBA00022857"/>
    </source>
</evidence>
<dbReference type="SUPFAM" id="SSF55048">
    <property type="entry name" value="Probable ACP-binding domain of malonyl-CoA ACP transacylase"/>
    <property type="match status" value="1"/>
</dbReference>
<evidence type="ECO:0000256" key="30">
    <source>
        <dbReference type="ARBA" id="ARBA00023401"/>
    </source>
</evidence>
<proteinExistence type="predicted"/>
<feature type="active site" description="Proton acceptor; for dehydratase activity" evidence="64">
    <location>
        <position position="883"/>
    </location>
</feature>
<dbReference type="Pfam" id="PF02801">
    <property type="entry name" value="Ketoacyl-synt_C"/>
    <property type="match status" value="1"/>
</dbReference>
<evidence type="ECO:0000256" key="4">
    <source>
        <dbReference type="ARBA" id="ARBA00012873"/>
    </source>
</evidence>
<dbReference type="EC" id="2.3.1.41" evidence="6"/>
<dbReference type="EC" id="2.3.1.85" evidence="4"/>
<evidence type="ECO:0000256" key="48">
    <source>
        <dbReference type="ARBA" id="ARBA00048420"/>
    </source>
</evidence>
<comment type="catalytic activity">
    <reaction evidence="39">
        <text>(2E)-butenoyl-[ACP] + NADPH + H(+) = butanoyl-[ACP] + NADP(+)</text>
        <dbReference type="Rhea" id="RHEA:41812"/>
        <dbReference type="Rhea" id="RHEA-COMP:9627"/>
        <dbReference type="Rhea" id="RHEA-COMP:9628"/>
        <dbReference type="ChEBI" id="CHEBI:15378"/>
        <dbReference type="ChEBI" id="CHEBI:57783"/>
        <dbReference type="ChEBI" id="CHEBI:58349"/>
        <dbReference type="ChEBI" id="CHEBI:78453"/>
        <dbReference type="ChEBI" id="CHEBI:78454"/>
    </reaction>
    <physiologicalReaction direction="left-to-right" evidence="39">
        <dbReference type="Rhea" id="RHEA:41813"/>
    </physiologicalReaction>
</comment>
<dbReference type="FunFam" id="3.40.50.720:FF:000209">
    <property type="entry name" value="Polyketide synthase Pks12"/>
    <property type="match status" value="1"/>
</dbReference>
<evidence type="ECO:0000256" key="14">
    <source>
        <dbReference type="ARBA" id="ARBA00022832"/>
    </source>
</evidence>
<evidence type="ECO:0000256" key="23">
    <source>
        <dbReference type="ARBA" id="ARBA00023332"/>
    </source>
</evidence>
<dbReference type="EC" id="3.1.2.14" evidence="3"/>
<dbReference type="Gene3D" id="3.90.180.10">
    <property type="entry name" value="Medium-chain alcohol dehydrogenases, catalytic domain"/>
    <property type="match status" value="2"/>
</dbReference>
<comment type="catalytic activity">
    <reaction evidence="35">
        <text>hexanoyl-[ACP] + malonyl-[ACP] + H(+) = 3-oxooctanoyl-[ACP] + holo-[ACP] + CO2</text>
        <dbReference type="Rhea" id="RHEA:41836"/>
        <dbReference type="Rhea" id="RHEA-COMP:9623"/>
        <dbReference type="Rhea" id="RHEA-COMP:9632"/>
        <dbReference type="Rhea" id="RHEA-COMP:9633"/>
        <dbReference type="Rhea" id="RHEA-COMP:9685"/>
        <dbReference type="ChEBI" id="CHEBI:15378"/>
        <dbReference type="ChEBI" id="CHEBI:16526"/>
        <dbReference type="ChEBI" id="CHEBI:64479"/>
        <dbReference type="ChEBI" id="CHEBI:78449"/>
        <dbReference type="ChEBI" id="CHEBI:78459"/>
        <dbReference type="ChEBI" id="CHEBI:78460"/>
    </reaction>
    <physiologicalReaction direction="left-to-right" evidence="35">
        <dbReference type="Rhea" id="RHEA:41837"/>
    </physiologicalReaction>
</comment>
<evidence type="ECO:0000256" key="9">
    <source>
        <dbReference type="ARBA" id="ARBA00022516"/>
    </source>
</evidence>
<comment type="catalytic activity">
    <reaction evidence="24">
        <text>(3R)-hydroxydodecanoyl-[ACP] = (2E)-dodecenoyl-[ACP] + H2O</text>
        <dbReference type="Rhea" id="RHEA:41876"/>
        <dbReference type="Rhea" id="RHEA-COMP:9642"/>
        <dbReference type="Rhea" id="RHEA-COMP:9643"/>
        <dbReference type="ChEBI" id="CHEBI:15377"/>
        <dbReference type="ChEBI" id="CHEBI:78470"/>
        <dbReference type="ChEBI" id="CHEBI:78472"/>
    </reaction>
    <physiologicalReaction direction="left-to-right" evidence="24">
        <dbReference type="Rhea" id="RHEA:41877"/>
    </physiologicalReaction>
</comment>
<dbReference type="GO" id="GO:0016297">
    <property type="term" value="F:fatty acyl-[ACP] hydrolase activity"/>
    <property type="evidence" value="ECO:0007669"/>
    <property type="project" value="UniProtKB-EC"/>
</dbReference>
<dbReference type="InterPro" id="IPR009081">
    <property type="entry name" value="PP-bd_ACP"/>
</dbReference>
<dbReference type="InterPro" id="IPR049900">
    <property type="entry name" value="PKS_mFAS_DH"/>
</dbReference>
<keyword evidence="70" id="KW-1185">Reference proteome</keyword>
<comment type="catalytic activity">
    <reaction evidence="63">
        <text>octanoyl-[ACP] + malonyl-[ACP] + H(+) = 3-oxodecanoyl-[ACP] + holo-[ACP] + CO2</text>
        <dbReference type="Rhea" id="RHEA:41852"/>
        <dbReference type="Rhea" id="RHEA-COMP:9623"/>
        <dbReference type="Rhea" id="RHEA-COMP:9636"/>
        <dbReference type="Rhea" id="RHEA-COMP:9637"/>
        <dbReference type="Rhea" id="RHEA-COMP:9685"/>
        <dbReference type="ChEBI" id="CHEBI:15378"/>
        <dbReference type="ChEBI" id="CHEBI:16526"/>
        <dbReference type="ChEBI" id="CHEBI:64479"/>
        <dbReference type="ChEBI" id="CHEBI:78449"/>
        <dbReference type="ChEBI" id="CHEBI:78463"/>
        <dbReference type="ChEBI" id="CHEBI:78464"/>
    </reaction>
    <physiologicalReaction direction="left-to-right" evidence="63">
        <dbReference type="Rhea" id="RHEA:41853"/>
    </physiologicalReaction>
</comment>
<evidence type="ECO:0000256" key="11">
    <source>
        <dbReference type="ARBA" id="ARBA00022679"/>
    </source>
</evidence>
<feature type="domain" description="Carrier" evidence="66">
    <location>
        <begin position="2532"/>
        <end position="2609"/>
    </location>
</feature>
<sequence length="2902" mass="311738">MPSVTTNGMGGADDIVLTGLSGRLPESNSIDEFAQQLFDGVDLVTADGRRWMPGLHGLPERNGKLKDLVHFDATFFGVHAKQAHLMDPQLRLLLELTHEAVVDAGLTPNALRGTRTGVFVGVSNSETEELWTADPDKINGYALTGCCRAMFPNRISYTYDLKGPSYAVDTACSSSMFALAQAAASMKAGHCDAAIVAGCNLCLKPANSLNFHRLSMLSPEGRCAAFDAAGKGYVRSEAAVAVLLQKRGNANRVYATLRNVRTNTDGYKTQGITFPNGQMQKQLAEETFKEVGIRPRDVAYVEAHGTGTKVGDPQEVNAIADLFCKDRSKPLLLGSVKSNMGHSEPASGLCSIAKVVVAMEAGVIPANLHFKSPNTDIPALNDGSIQVVDKNTPWDGGIVAINSFGFGGANAHVILESEPKREKRAAQYPVPRLLVASGRTEEAVHEMLAHGVKHATDAELHALIDSVHSENIPGHSFRGYSVLADSPVEDIVEMEGGTDPRPIWFVFSGMGSQWAGMGKELLSLPAFAASIKRSAAALAPHGLKLEEILTTAPEEVFDDVLICFVSIAAVQVALVDVLKTVGITPDGIVGHSVGEIGCAYADGTLTAEQCVLAAYSRGRSIADARLPPGAMAAVGLSWEEATRRCPPDVFPACHNSEDSVTISGPPDSLEKFVAELSAEGIFARRVKSAGVAFHSKYIATAAPLLRKSLDKIIPNPKPRSSKWVSSSVTRDQWGSEIAKMSDSAYHVNNLLSPVRFADAIKEIPERALVIELAPHALLQAVLKRAIKGAACVPLVRRDQPRPLVQLLSGIGKIYSLGAQPQPGALYPKVSFPVSRGTPGLASQVKWDHSIEWSVADYSNASRTGENVIEYDLSKTEDSFIAGHCIDGRVLFPATGYLTLVWRTVAKLNNKKLEECPIVLENVQFQRATIVSKDAPTRFLINVLDGSGAFEVCEGGSIAVSGNVRILDEPEKEVLKLDPPTVEKGEGLLPLDNEDIYKELRLRGYQYGGIFRGIKNSDARGVTGGLAWEDNWISFMDTMLQFGIIGVDTRELYLPTRLQRAVIDPAAHFRAVEAANGAPLTIHQYKNLDVVKAGGVELRGVKTSLAPRRANPQPPPKLERYVYLPYDNATVSTDDTSRSRRDALIVSVQILLENAGSLRLKITEAALERAEEALLLPHALSALEAEPMVRADASVAAGAGAANYATILTPLAVPANNKDAKTVAPDTDCHLVLAADVLSRHGLTTLQNLAAALNDVGMILLEEPHSTLDDPSSKEMLKKAGLQLVSRQVAANSDYLLLKKVATIPKDTIIIDVTPTDYKWVETLRDAMKKAETEEMRIYVVAKDEMNGVLGLGTCLRAEPGGKAVRVFLIGDAKAPAFNMTAAAYKAQVEKDVAVNVLRSGVWGCYRHLLLNDVSDAQLQLEHAYVNTLTRGDLASLRWIESPLRYHEFDEVAKRTPHRSELCSIYYAPLNFRDIMLATGKLPPDALPGNLAGQTLLPRHHAGHRQAAARRAARQPGRTGNIYNIHIDITAATSCWPPASCRPTRCPATWPDRHYCRDIMLATGKLPPDALPGNLAGQECILGLEFSGRDTKNRRVMGMVAAQGLATTVQADPGFLWEVPKSWTLEQAATVPVAYSTAYYALCVRGRMTKGESVLIHAGTGGVGQAAIAIALHAGCTVFTTVGTPDKRQFLKERFPGLKDENIGNSRDTSFEQLVRTRTNGKGVNLVLNSLAADKLQASVRCLCEGGRFLEIGKLDLSNNTPLGMSIFLKNTTFHGILLDALFDAGDHPDKRAVVKCMDEGLKSGAVRPLPSTVYGDQQLEQAFRYMATGKHIGKVLLKVREEEPAGARPAAKLVPAMPRTYMHPAKTYVLVGEYPSTVQSHGEEPAAKLVPAMPRTYMHPAKTYVLVGEYPSTVQSHGEEPAAKLVPAMPRTYMHPAKTYVLVGESPSTVQSHGEEPAAKLVPAMPRTYMHPAKTYVLVGVYTPNPPTRRHSPAAWCRRLCFKNHVGDSYPRVQVGGMAGDLRTRTLSCPPTLHPHDTCWRVGGFGSPTPSRRAVSAGRRVWCVDSLQSHGEEPAAKLVPAMPRTYMHPAKTYVLVGGLGGFGLELAQWLTVRGATRIVLNSRSGMRTGYQAYCVRSHTLRHQHRTTSATALDNISNSTGPLQHQQQHWTTSATAQDHCSISTGQHQQQHRTTAASAQDNISNSTGPLQHQHRTAAASAQDNTSISTGPLQLQHRTTAASAQDNISNSTGPLQHQHRTTPASAQDHCSISTGQHQHRTTSATAQDHCSISTGPLQLQHRTTTASAQDHCEPRGAYSVDYTHFPNLSLSVCSPSLKNILCYPVGLAWRAKGVQVLISTTDATSVAGAKALMQEANKLGPVGGVFNLAAVLKDAFLENQTPEDFKAVAKPKIDGTIALDKATRELCPQLEYFVAFSSVSCGRGNAGQTNYGLANSSMERICERRTADGLPGLAVQWGAIGDVGLIMGMGGDDVVVGGTLPQRILSCVESLGTLLALPHAVAACMVLADKSRKAASPTQDLVQAVANILGIKDASKVSETANLAELGMDSLMGAEIKQTLERGYDVVLAVQEIRALTFGKLKELSGGATDAAPAAPAAAAAPEDLVQFANMGELMPKQVVVKLPSQPAPKEVKPVFMVHPIEGVAAPLRTLAKTVRGPVYGLQCAKSAPLGSIQELAAFYVTHVRAAQPLPPYTLLGYSFGAGVAFEMALQLEKAGCETRLILVDGSPEYVAMHTRRGKSKRASRSAAADEADALTYFTQLFTDTVDQAKVANELEHLSSWEARVKRTTELIGKSGADAEELGAAAASFYRKLVAADTYKPSGILKAPVTLFSATDNYVALDPDYGLKANCAGSLSTTPLTANHRTILMGAPAAAIAEHVSKLLA</sequence>
<dbReference type="InterPro" id="IPR014043">
    <property type="entry name" value="Acyl_transferase_dom"/>
</dbReference>
<dbReference type="Gene3D" id="3.40.50.1820">
    <property type="entry name" value="alpha/beta hydrolase"/>
    <property type="match status" value="1"/>
</dbReference>
<comment type="catalytic activity">
    <reaction evidence="58">
        <text>3-oxododecanoyl-[ACP] + NADPH + H(+) = (3R)-hydroxydodecanoyl-[ACP] + NADP(+)</text>
        <dbReference type="Rhea" id="RHEA:41872"/>
        <dbReference type="Rhea" id="RHEA-COMP:9641"/>
        <dbReference type="Rhea" id="RHEA-COMP:9642"/>
        <dbReference type="ChEBI" id="CHEBI:15378"/>
        <dbReference type="ChEBI" id="CHEBI:57783"/>
        <dbReference type="ChEBI" id="CHEBI:58349"/>
        <dbReference type="ChEBI" id="CHEBI:78469"/>
        <dbReference type="ChEBI" id="CHEBI:78470"/>
    </reaction>
    <physiologicalReaction direction="left-to-right" evidence="58">
        <dbReference type="Rhea" id="RHEA:41873"/>
    </physiologicalReaction>
</comment>
<dbReference type="Pfam" id="PF00109">
    <property type="entry name" value="ketoacyl-synt"/>
    <property type="match status" value="1"/>
</dbReference>
<feature type="region of interest" description="C-terminal hotdog fold" evidence="64">
    <location>
        <begin position="986"/>
        <end position="1118"/>
    </location>
</feature>
<dbReference type="InterPro" id="IPR036291">
    <property type="entry name" value="NAD(P)-bd_dom_sf"/>
</dbReference>
<evidence type="ECO:0000256" key="65">
    <source>
        <dbReference type="SAM" id="MobiDB-lite"/>
    </source>
</evidence>
<dbReference type="SMART" id="SM00823">
    <property type="entry name" value="PKS_PP"/>
    <property type="match status" value="1"/>
</dbReference>
<evidence type="ECO:0000256" key="18">
    <source>
        <dbReference type="ARBA" id="ARBA00023002"/>
    </source>
</evidence>
<comment type="catalytic activity">
    <reaction evidence="53">
        <text>hexadecanoyl-[ACP] + H2O = hexadecanoate + holo-[ACP] + H(+)</text>
        <dbReference type="Rhea" id="RHEA:41932"/>
        <dbReference type="Rhea" id="RHEA-COMP:9652"/>
        <dbReference type="Rhea" id="RHEA-COMP:9685"/>
        <dbReference type="ChEBI" id="CHEBI:7896"/>
        <dbReference type="ChEBI" id="CHEBI:15377"/>
        <dbReference type="ChEBI" id="CHEBI:15378"/>
        <dbReference type="ChEBI" id="CHEBI:64479"/>
        <dbReference type="ChEBI" id="CHEBI:78483"/>
        <dbReference type="EC" id="3.1.2.14"/>
    </reaction>
    <physiologicalReaction direction="left-to-right" evidence="53">
        <dbReference type="Rhea" id="RHEA:41933"/>
    </physiologicalReaction>
</comment>
<dbReference type="InterPro" id="IPR014031">
    <property type="entry name" value="Ketoacyl_synth_C"/>
</dbReference>
<dbReference type="Gene3D" id="3.40.50.720">
    <property type="entry name" value="NAD(P)-binding Rossmann-like Domain"/>
    <property type="match status" value="3"/>
</dbReference>
<evidence type="ECO:0000256" key="19">
    <source>
        <dbReference type="ARBA" id="ARBA00023027"/>
    </source>
</evidence>
<comment type="catalytic activity">
    <reaction evidence="30">
        <text>(3R)-hydroxyhexadecanoyl-[ACP] = (2E)-hexadecenoyl-[ACP] + H2O</text>
        <dbReference type="Rhea" id="RHEA:41908"/>
        <dbReference type="Rhea" id="RHEA-COMP:9650"/>
        <dbReference type="Rhea" id="RHEA-COMP:9651"/>
        <dbReference type="ChEBI" id="CHEBI:15377"/>
        <dbReference type="ChEBI" id="CHEBI:78480"/>
        <dbReference type="ChEBI" id="CHEBI:78481"/>
    </reaction>
    <physiologicalReaction direction="left-to-right" evidence="30">
        <dbReference type="Rhea" id="RHEA:41909"/>
    </physiologicalReaction>
</comment>
<dbReference type="Proteomes" id="UP000653454">
    <property type="component" value="Unassembled WGS sequence"/>
</dbReference>
<dbReference type="SMART" id="SM00829">
    <property type="entry name" value="PKS_ER"/>
    <property type="match status" value="1"/>
</dbReference>
<evidence type="ECO:0000256" key="12">
    <source>
        <dbReference type="ARBA" id="ARBA00022799"/>
    </source>
</evidence>
<dbReference type="InterPro" id="IPR036736">
    <property type="entry name" value="ACP-like_sf"/>
</dbReference>
<evidence type="ECO:0000256" key="64">
    <source>
        <dbReference type="PROSITE-ProRule" id="PRU01363"/>
    </source>
</evidence>
<evidence type="ECO:0000313" key="70">
    <source>
        <dbReference type="Proteomes" id="UP000653454"/>
    </source>
</evidence>
<comment type="catalytic activity">
    <reaction evidence="33">
        <text>acetyl-CoA + n malonyl-CoA + 2n NADPH + 2n H(+) = a long-chain fatty acid + (n+1) CoA + n CO2 + 2n NADP(+).</text>
        <dbReference type="EC" id="2.3.1.85"/>
    </reaction>
</comment>
<evidence type="ECO:0000256" key="57">
    <source>
        <dbReference type="ARBA" id="ARBA00049171"/>
    </source>
</evidence>
<evidence type="ECO:0000256" key="41">
    <source>
        <dbReference type="ARBA" id="ARBA00047810"/>
    </source>
</evidence>
<dbReference type="InterPro" id="IPR049552">
    <property type="entry name" value="PKS_DH_N"/>
</dbReference>
<dbReference type="PROSITE" id="PS50075">
    <property type="entry name" value="CARRIER"/>
    <property type="match status" value="1"/>
</dbReference>
<dbReference type="Pfam" id="PF08659">
    <property type="entry name" value="KR"/>
    <property type="match status" value="2"/>
</dbReference>
<dbReference type="InterPro" id="IPR032821">
    <property type="entry name" value="PKS_assoc"/>
</dbReference>
<dbReference type="SUPFAM" id="SSF51735">
    <property type="entry name" value="NAD(P)-binding Rossmann-fold domains"/>
    <property type="match status" value="2"/>
</dbReference>
<comment type="catalytic activity">
    <reaction evidence="29">
        <text>(3R)-hydroxyoctadecanoyl-[ACP] = (2E)-octadecenoyl-[ACP] + H2O</text>
        <dbReference type="Rhea" id="RHEA:41924"/>
        <dbReference type="Rhea" id="RHEA-COMP:9654"/>
        <dbReference type="Rhea" id="RHEA-COMP:9655"/>
        <dbReference type="ChEBI" id="CHEBI:15377"/>
        <dbReference type="ChEBI" id="CHEBI:78488"/>
        <dbReference type="ChEBI" id="CHEBI:78489"/>
    </reaction>
    <physiologicalReaction direction="left-to-right" evidence="29">
        <dbReference type="Rhea" id="RHEA:41925"/>
    </physiologicalReaction>
</comment>
<dbReference type="CDD" id="cd00833">
    <property type="entry name" value="PKS"/>
    <property type="match status" value="1"/>
</dbReference>
<dbReference type="InterPro" id="IPR016035">
    <property type="entry name" value="Acyl_Trfase/lysoPLipase"/>
</dbReference>
<keyword evidence="13" id="KW-0378">Hydrolase</keyword>
<dbReference type="Pfam" id="PF16197">
    <property type="entry name" value="KAsynt_C_assoc"/>
    <property type="match status" value="1"/>
</dbReference>
<keyword evidence="18" id="KW-0560">Oxidoreductase</keyword>
<feature type="region of interest" description="N-terminal hotdog fold" evidence="64">
    <location>
        <begin position="848"/>
        <end position="972"/>
    </location>
</feature>
<feature type="compositionally biased region" description="Polar residues" evidence="65">
    <location>
        <begin position="2152"/>
        <end position="2208"/>
    </location>
</feature>
<feature type="compositionally biased region" description="Polar residues" evidence="65">
    <location>
        <begin position="2217"/>
        <end position="2284"/>
    </location>
</feature>
<dbReference type="PROSITE" id="PS52004">
    <property type="entry name" value="KS3_2"/>
    <property type="match status" value="1"/>
</dbReference>
<evidence type="ECO:0000256" key="7">
    <source>
        <dbReference type="ARBA" id="ARBA00018769"/>
    </source>
</evidence>
<evidence type="ECO:0000256" key="2">
    <source>
        <dbReference type="ARBA" id="ARBA00012004"/>
    </source>
</evidence>
<comment type="catalytic activity">
    <reaction evidence="55">
        <text>(2E)-octadecenoyl-[ACP] + NADPH + H(+) = octadecanoyl-[ACP] + NADP(+)</text>
        <dbReference type="Rhea" id="RHEA:41928"/>
        <dbReference type="Rhea" id="RHEA-COMP:9655"/>
        <dbReference type="Rhea" id="RHEA-COMP:9656"/>
        <dbReference type="ChEBI" id="CHEBI:15378"/>
        <dbReference type="ChEBI" id="CHEBI:57783"/>
        <dbReference type="ChEBI" id="CHEBI:58349"/>
        <dbReference type="ChEBI" id="CHEBI:78489"/>
        <dbReference type="ChEBI" id="CHEBI:78495"/>
    </reaction>
    <physiologicalReaction direction="left-to-right" evidence="55">
        <dbReference type="Rhea" id="RHEA:41929"/>
    </physiologicalReaction>
</comment>
<dbReference type="GO" id="GO:0004312">
    <property type="term" value="F:fatty acid synthase activity"/>
    <property type="evidence" value="ECO:0007669"/>
    <property type="project" value="UniProtKB-EC"/>
</dbReference>
<dbReference type="Gene3D" id="3.40.47.10">
    <property type="match status" value="1"/>
</dbReference>
<accession>A0A8S4D188</accession>
<keyword evidence="22" id="KW-0511">Multifunctional enzyme</keyword>
<comment type="catalytic activity">
    <reaction evidence="28">
        <text>(3R)-hydroxytetradecanoyl-[ACP] = (2E)-tetradecenoyl-[ACP] + H2O</text>
        <dbReference type="Rhea" id="RHEA:41892"/>
        <dbReference type="Rhea" id="RHEA-COMP:9646"/>
        <dbReference type="Rhea" id="RHEA-COMP:9647"/>
        <dbReference type="ChEBI" id="CHEBI:15377"/>
        <dbReference type="ChEBI" id="CHEBI:78474"/>
        <dbReference type="ChEBI" id="CHEBI:78475"/>
    </reaction>
    <physiologicalReaction direction="left-to-right" evidence="28">
        <dbReference type="Rhea" id="RHEA:41893"/>
    </physiologicalReaction>
</comment>
<dbReference type="Pfam" id="PF00550">
    <property type="entry name" value="PP-binding"/>
    <property type="match status" value="1"/>
</dbReference>
<dbReference type="InterPro" id="IPR049391">
    <property type="entry name" value="FAS_pseudo-KR"/>
</dbReference>
<keyword evidence="20" id="KW-0443">Lipid metabolism</keyword>
<keyword evidence="8" id="KW-0596">Phosphopantetheine</keyword>
<dbReference type="InterPro" id="IPR018201">
    <property type="entry name" value="Ketoacyl_synth_AS"/>
</dbReference>
<comment type="catalytic activity">
    <reaction evidence="42">
        <text>(2E)-hexenoyl-[ACP] + NADPH + H(+) = hexanoyl-[ACP] + NADP(+)</text>
        <dbReference type="Rhea" id="RHEA:41832"/>
        <dbReference type="Rhea" id="RHEA-COMP:9631"/>
        <dbReference type="Rhea" id="RHEA-COMP:9632"/>
        <dbReference type="ChEBI" id="CHEBI:15378"/>
        <dbReference type="ChEBI" id="CHEBI:57783"/>
        <dbReference type="ChEBI" id="CHEBI:58349"/>
        <dbReference type="ChEBI" id="CHEBI:78458"/>
        <dbReference type="ChEBI" id="CHEBI:78459"/>
    </reaction>
    <physiologicalReaction direction="left-to-right" evidence="42">
        <dbReference type="Rhea" id="RHEA:41833"/>
    </physiologicalReaction>
</comment>
<dbReference type="Gene3D" id="3.40.366.10">
    <property type="entry name" value="Malonyl-Coenzyme A Acyl Carrier Protein, domain 2"/>
    <property type="match status" value="1"/>
</dbReference>
<dbReference type="InterPro" id="IPR029058">
    <property type="entry name" value="AB_hydrolase_fold"/>
</dbReference>
<evidence type="ECO:0000256" key="43">
    <source>
        <dbReference type="ARBA" id="ARBA00047953"/>
    </source>
</evidence>
<evidence type="ECO:0000313" key="69">
    <source>
        <dbReference type="EMBL" id="CAG9087286.1"/>
    </source>
</evidence>
<comment type="catalytic activity">
    <reaction evidence="54">
        <text>3-oxotetradecanoyl-[ACP] + NADPH + H(+) = (3R)-hydroxytetradecanoyl-[ACP] + NADP(+)</text>
        <dbReference type="Rhea" id="RHEA:41888"/>
        <dbReference type="Rhea" id="RHEA-COMP:9645"/>
        <dbReference type="Rhea" id="RHEA-COMP:9646"/>
        <dbReference type="ChEBI" id="CHEBI:15378"/>
        <dbReference type="ChEBI" id="CHEBI:57783"/>
        <dbReference type="ChEBI" id="CHEBI:58349"/>
        <dbReference type="ChEBI" id="CHEBI:78473"/>
        <dbReference type="ChEBI" id="CHEBI:78474"/>
    </reaction>
    <physiologicalReaction direction="left-to-right" evidence="54">
        <dbReference type="Rhea" id="RHEA:41889"/>
    </physiologicalReaction>
</comment>
<dbReference type="SUPFAM" id="SSF47336">
    <property type="entry name" value="ACP-like"/>
    <property type="match status" value="1"/>
</dbReference>
<dbReference type="EMBL" id="CAJHNJ030000001">
    <property type="protein sequence ID" value="CAG9087286.1"/>
    <property type="molecule type" value="Genomic_DNA"/>
</dbReference>
<evidence type="ECO:0000256" key="44">
    <source>
        <dbReference type="ARBA" id="ARBA00047961"/>
    </source>
</evidence>
<dbReference type="CDD" id="cd05195">
    <property type="entry name" value="enoyl_red"/>
    <property type="match status" value="1"/>
</dbReference>
<dbReference type="InterPro" id="IPR057326">
    <property type="entry name" value="KR_dom"/>
</dbReference>
<keyword evidence="9" id="KW-0444">Lipid biosynthesis</keyword>
<dbReference type="FunFam" id="1.10.1200.10:FF:000013">
    <property type="entry name" value="Fatty acid synthase"/>
    <property type="match status" value="1"/>
</dbReference>
<dbReference type="Gene3D" id="3.30.70.3290">
    <property type="match status" value="1"/>
</dbReference>
<evidence type="ECO:0000256" key="56">
    <source>
        <dbReference type="ARBA" id="ARBA00049109"/>
    </source>
</evidence>
<dbReference type="InterPro" id="IPR001227">
    <property type="entry name" value="Ac_transferase_dom_sf"/>
</dbReference>
<evidence type="ECO:0000256" key="27">
    <source>
        <dbReference type="ARBA" id="ARBA00023394"/>
    </source>
</evidence>
<evidence type="ECO:0000256" key="33">
    <source>
        <dbReference type="ARBA" id="ARBA00044883"/>
    </source>
</evidence>
<evidence type="ECO:0000256" key="28">
    <source>
        <dbReference type="ARBA" id="ARBA00023398"/>
    </source>
</evidence>
<reference evidence="69" key="1">
    <citation type="submission" date="2020-11" db="EMBL/GenBank/DDBJ databases">
        <authorList>
            <person name="Whiteford S."/>
        </authorList>
    </citation>
    <scope>NUCLEOTIDE SEQUENCE</scope>
</reference>
<dbReference type="GO" id="GO:0141148">
    <property type="term" value="F:enoyl-[acyl-carrier-protein] reductase (NADPH) activity"/>
    <property type="evidence" value="ECO:0007669"/>
    <property type="project" value="UniProtKB-EC"/>
</dbReference>
<comment type="catalytic activity">
    <reaction evidence="38">
        <text>tetradecanoyl-[ACP] + malonyl-[ACP] + H(+) = 3-oxohexadecanoyl-[ACP] + holo-[ACP] + CO2</text>
        <dbReference type="Rhea" id="RHEA:41900"/>
        <dbReference type="Rhea" id="RHEA-COMP:9623"/>
        <dbReference type="Rhea" id="RHEA-COMP:9648"/>
        <dbReference type="Rhea" id="RHEA-COMP:9649"/>
        <dbReference type="Rhea" id="RHEA-COMP:9685"/>
        <dbReference type="ChEBI" id="CHEBI:15378"/>
        <dbReference type="ChEBI" id="CHEBI:16526"/>
        <dbReference type="ChEBI" id="CHEBI:64479"/>
        <dbReference type="ChEBI" id="CHEBI:78449"/>
        <dbReference type="ChEBI" id="CHEBI:78477"/>
        <dbReference type="ChEBI" id="CHEBI:78478"/>
    </reaction>
    <physiologicalReaction direction="left-to-right" evidence="38">
        <dbReference type="Rhea" id="RHEA:41901"/>
    </physiologicalReaction>
</comment>
<comment type="catalytic activity">
    <reaction evidence="59">
        <text>3-oxohexadecanoyl-[ACP] + NADPH + H(+) = (3R)-hydroxyhexadecanoyl-[ACP] + NADP(+)</text>
        <dbReference type="Rhea" id="RHEA:41904"/>
        <dbReference type="Rhea" id="RHEA-COMP:9649"/>
        <dbReference type="Rhea" id="RHEA-COMP:9650"/>
        <dbReference type="ChEBI" id="CHEBI:15378"/>
        <dbReference type="ChEBI" id="CHEBI:57783"/>
        <dbReference type="ChEBI" id="CHEBI:58349"/>
        <dbReference type="ChEBI" id="CHEBI:78478"/>
        <dbReference type="ChEBI" id="CHEBI:78480"/>
    </reaction>
    <physiologicalReaction direction="left-to-right" evidence="59">
        <dbReference type="Rhea" id="RHEA:41905"/>
    </physiologicalReaction>
</comment>
<comment type="catalytic activity">
    <reaction evidence="47">
        <text>tetradecanoyl-[ACP] + H2O = tetradecanoate + holo-[ACP] + H(+)</text>
        <dbReference type="Rhea" id="RHEA:30123"/>
        <dbReference type="Rhea" id="RHEA-COMP:9648"/>
        <dbReference type="Rhea" id="RHEA-COMP:9685"/>
        <dbReference type="ChEBI" id="CHEBI:15377"/>
        <dbReference type="ChEBI" id="CHEBI:15378"/>
        <dbReference type="ChEBI" id="CHEBI:30807"/>
        <dbReference type="ChEBI" id="CHEBI:64479"/>
        <dbReference type="ChEBI" id="CHEBI:78477"/>
        <dbReference type="EC" id="3.1.2.14"/>
    </reaction>
    <physiologicalReaction direction="left-to-right" evidence="47">
        <dbReference type="Rhea" id="RHEA:30124"/>
    </physiologicalReaction>
</comment>
<evidence type="ECO:0000256" key="53">
    <source>
        <dbReference type="ARBA" id="ARBA00048704"/>
    </source>
</evidence>
<evidence type="ECO:0000256" key="3">
    <source>
        <dbReference type="ARBA" id="ARBA00012480"/>
    </source>
</evidence>
<dbReference type="SMART" id="SM00825">
    <property type="entry name" value="PKS_KS"/>
    <property type="match status" value="1"/>
</dbReference>
<dbReference type="Pfam" id="PF00698">
    <property type="entry name" value="Acyl_transf_1"/>
    <property type="match status" value="1"/>
</dbReference>
<evidence type="ECO:0000256" key="59">
    <source>
        <dbReference type="ARBA" id="ARBA00049414"/>
    </source>
</evidence>
<keyword evidence="14" id="KW-0276">Fatty acid metabolism</keyword>
<evidence type="ECO:0000256" key="24">
    <source>
        <dbReference type="ARBA" id="ARBA00023351"/>
    </source>
</evidence>
<comment type="catalytic activity">
    <reaction evidence="52">
        <text>holo-[ACP] + acetyl-CoA = acetyl-[ACP] + CoA</text>
        <dbReference type="Rhea" id="RHEA:41788"/>
        <dbReference type="Rhea" id="RHEA-COMP:9621"/>
        <dbReference type="Rhea" id="RHEA-COMP:9685"/>
        <dbReference type="ChEBI" id="CHEBI:57287"/>
        <dbReference type="ChEBI" id="CHEBI:57288"/>
        <dbReference type="ChEBI" id="CHEBI:64479"/>
        <dbReference type="ChEBI" id="CHEBI:78446"/>
        <dbReference type="EC" id="2.3.1.38"/>
    </reaction>
    <physiologicalReaction direction="left-to-right" evidence="52">
        <dbReference type="Rhea" id="RHEA:41789"/>
    </physiologicalReaction>
</comment>
<dbReference type="InterPro" id="IPR020806">
    <property type="entry name" value="PKS_PP-bd"/>
</dbReference>
<evidence type="ECO:0000259" key="68">
    <source>
        <dbReference type="PROSITE" id="PS52019"/>
    </source>
</evidence>
<comment type="catalytic activity">
    <reaction evidence="51">
        <text>a 2,3-saturated acyl-[ACP] + NADP(+) = a (2E)-enoyl-[ACP] + NADPH + H(+)</text>
        <dbReference type="Rhea" id="RHEA:22564"/>
        <dbReference type="Rhea" id="RHEA-COMP:9925"/>
        <dbReference type="Rhea" id="RHEA-COMP:9926"/>
        <dbReference type="ChEBI" id="CHEBI:15378"/>
        <dbReference type="ChEBI" id="CHEBI:57783"/>
        <dbReference type="ChEBI" id="CHEBI:58349"/>
        <dbReference type="ChEBI" id="CHEBI:78784"/>
        <dbReference type="ChEBI" id="CHEBI:78785"/>
        <dbReference type="EC" id="1.3.1.39"/>
    </reaction>
    <physiologicalReaction direction="right-to-left" evidence="51">
        <dbReference type="Rhea" id="RHEA:22566"/>
    </physiologicalReaction>
</comment>
<evidence type="ECO:0000256" key="60">
    <source>
        <dbReference type="ARBA" id="ARBA00049422"/>
    </source>
</evidence>
<comment type="pathway">
    <text evidence="1">Lipid metabolism.</text>
</comment>
<feature type="domain" description="PKS/mFAS DH" evidence="68">
    <location>
        <begin position="848"/>
        <end position="1118"/>
    </location>
</feature>
<dbReference type="Pfam" id="PF00975">
    <property type="entry name" value="Thioesterase"/>
    <property type="match status" value="1"/>
</dbReference>
<comment type="catalytic activity">
    <reaction evidence="44">
        <text>acetyl-[ACP] + malonyl-[ACP] + H(+) = 3-oxobutanoyl-[ACP] + holo-[ACP] + CO2</text>
        <dbReference type="Rhea" id="RHEA:41800"/>
        <dbReference type="Rhea" id="RHEA-COMP:9621"/>
        <dbReference type="Rhea" id="RHEA-COMP:9623"/>
        <dbReference type="Rhea" id="RHEA-COMP:9625"/>
        <dbReference type="Rhea" id="RHEA-COMP:9685"/>
        <dbReference type="ChEBI" id="CHEBI:15378"/>
        <dbReference type="ChEBI" id="CHEBI:16526"/>
        <dbReference type="ChEBI" id="CHEBI:64479"/>
        <dbReference type="ChEBI" id="CHEBI:78446"/>
        <dbReference type="ChEBI" id="CHEBI:78449"/>
        <dbReference type="ChEBI" id="CHEBI:78450"/>
    </reaction>
    <physiologicalReaction direction="left-to-right" evidence="44">
        <dbReference type="Rhea" id="RHEA:41801"/>
    </physiologicalReaction>
</comment>
<comment type="catalytic activity">
    <reaction evidence="37">
        <text>3-oxodecanoyl-[ACP] + NADPH + H(+) = (3R)-hydroxydecanoyl-[ACP] + NADP(+)</text>
        <dbReference type="Rhea" id="RHEA:41856"/>
        <dbReference type="Rhea" id="RHEA-COMP:9637"/>
        <dbReference type="Rhea" id="RHEA-COMP:9638"/>
        <dbReference type="ChEBI" id="CHEBI:15378"/>
        <dbReference type="ChEBI" id="CHEBI:57783"/>
        <dbReference type="ChEBI" id="CHEBI:58349"/>
        <dbReference type="ChEBI" id="CHEBI:78464"/>
        <dbReference type="ChEBI" id="CHEBI:78466"/>
    </reaction>
    <physiologicalReaction direction="left-to-right" evidence="37">
        <dbReference type="Rhea" id="RHEA:41857"/>
    </physiologicalReaction>
</comment>
<comment type="catalytic activity">
    <reaction evidence="45">
        <text>hexadecanoyl-[ACP] + malonyl-[ACP] + H(+) = 3-oxooctadecanoyl-[ACP] + holo-[ACP] + CO2</text>
        <dbReference type="Rhea" id="RHEA:41916"/>
        <dbReference type="Rhea" id="RHEA-COMP:9623"/>
        <dbReference type="Rhea" id="RHEA-COMP:9652"/>
        <dbReference type="Rhea" id="RHEA-COMP:9653"/>
        <dbReference type="Rhea" id="RHEA-COMP:9685"/>
        <dbReference type="ChEBI" id="CHEBI:15378"/>
        <dbReference type="ChEBI" id="CHEBI:16526"/>
        <dbReference type="ChEBI" id="CHEBI:64479"/>
        <dbReference type="ChEBI" id="CHEBI:78449"/>
        <dbReference type="ChEBI" id="CHEBI:78483"/>
        <dbReference type="ChEBI" id="CHEBI:78487"/>
    </reaction>
    <physiologicalReaction direction="left-to-right" evidence="45">
        <dbReference type="Rhea" id="RHEA:41917"/>
    </physiologicalReaction>
</comment>
<keyword evidence="15" id="KW-0521">NADP</keyword>
<evidence type="ECO:0000256" key="6">
    <source>
        <dbReference type="ARBA" id="ARBA00013191"/>
    </source>
</evidence>
<dbReference type="SUPFAM" id="SSF53474">
    <property type="entry name" value="alpha/beta-Hydrolases"/>
    <property type="match status" value="1"/>
</dbReference>
<comment type="function">
    <text evidence="32">Fatty acid synthetase is a multifunctional enzyme that catalyzes the de novo biosynthesis of long-chain saturated fatty acids starting from acetyl-CoA and malonyl-CoA in the presence of NADPH. This multifunctional protein contains 7 catalytic activities and a site for the binding of the prosthetic group 4'-phosphopantetheine of the acyl carrier protein ([ACP]) domain.</text>
</comment>
<dbReference type="InterPro" id="IPR016036">
    <property type="entry name" value="Malonyl_transacylase_ACP-bd"/>
</dbReference>
<keyword evidence="12" id="KW-0702">S-nitrosylation</keyword>
<dbReference type="Gene3D" id="1.10.1200.10">
    <property type="entry name" value="ACP-like"/>
    <property type="match status" value="1"/>
</dbReference>
<comment type="catalytic activity">
    <reaction evidence="43">
        <text>3-oxobutanoyl-[ACP] + NADPH + H(+) = (3R)-hydroxybutanoyl-[ACP] + NADP(+)</text>
        <dbReference type="Rhea" id="RHEA:41804"/>
        <dbReference type="Rhea" id="RHEA-COMP:9625"/>
        <dbReference type="Rhea" id="RHEA-COMP:9626"/>
        <dbReference type="ChEBI" id="CHEBI:15378"/>
        <dbReference type="ChEBI" id="CHEBI:57783"/>
        <dbReference type="ChEBI" id="CHEBI:58349"/>
        <dbReference type="ChEBI" id="CHEBI:78450"/>
        <dbReference type="ChEBI" id="CHEBI:78451"/>
    </reaction>
    <physiologicalReaction direction="left-to-right" evidence="43">
        <dbReference type="Rhea" id="RHEA:41805"/>
    </physiologicalReaction>
</comment>
<evidence type="ECO:0000256" key="46">
    <source>
        <dbReference type="ARBA" id="ARBA00048281"/>
    </source>
</evidence>
<evidence type="ECO:0000256" key="51">
    <source>
        <dbReference type="ARBA" id="ARBA00048650"/>
    </source>
</evidence>
<evidence type="ECO:0000256" key="35">
    <source>
        <dbReference type="ARBA" id="ARBA00047394"/>
    </source>
</evidence>